<feature type="transmembrane region" description="Helical" evidence="2">
    <location>
        <begin position="12"/>
        <end position="32"/>
    </location>
</feature>
<evidence type="ECO:0000313" key="4">
    <source>
        <dbReference type="Proteomes" id="UP000192907"/>
    </source>
</evidence>
<dbReference type="PANTHER" id="PTHR43298:SF2">
    <property type="entry name" value="FMN_FAD EXPORTER YEEO-RELATED"/>
    <property type="match status" value="1"/>
</dbReference>
<evidence type="ECO:0000313" key="3">
    <source>
        <dbReference type="EMBL" id="SMF37605.1"/>
    </source>
</evidence>
<keyword evidence="1" id="KW-0813">Transport</keyword>
<dbReference type="PANTHER" id="PTHR43298">
    <property type="entry name" value="MULTIDRUG RESISTANCE PROTEIN NORM-RELATED"/>
    <property type="match status" value="1"/>
</dbReference>
<sequence>MSLPGRSYLHSLGMQSLWLTFAQLAPFSLGFIMHRILGTLDTYGAFGLLDKLSFATILGGTGMMQALYFFCGKNLGQGNEDGYKHSLANGLFLAFFLAVSLSTLIYSSGVLFRLIGIDPHLSHLTDELAPFMAIIIVPTMILAPIKIHLVLNQKAGHVSFLFAFGAMVGAILCYFVMEREDLNPLQTTQGILLAGGIANSLILLASIPFCLGTRVKFPGPFLLSSSFSWQSQKEIISMGWPISGVILLENFAILLSLFMIGTFWPQYTAIHTIALLWVSIGLLVSLGVSQAIVQRISILWSQGELLEGRRFCLVAIMITLGFSTALMYAFSYYPYETLSLFHQREFSGIEVKKMVPFFMMQAGILCTLQSLIIVLAAILRGIGQTRAPLVQALLGYGIFGGLSQYLFAFSLAMGATGLWFGMNLGFAITVLILFRKVVEEINLFRIH</sequence>
<keyword evidence="2" id="KW-0472">Membrane</keyword>
<organism evidence="3 4">
    <name type="scientific">Pseudobacteriovorax antillogorgiicola</name>
    <dbReference type="NCBI Taxonomy" id="1513793"/>
    <lineage>
        <taxon>Bacteria</taxon>
        <taxon>Pseudomonadati</taxon>
        <taxon>Bdellovibrionota</taxon>
        <taxon>Oligoflexia</taxon>
        <taxon>Oligoflexales</taxon>
        <taxon>Pseudobacteriovoracaceae</taxon>
        <taxon>Pseudobacteriovorax</taxon>
    </lineage>
</organism>
<dbReference type="InterPro" id="IPR002528">
    <property type="entry name" value="MATE_fam"/>
</dbReference>
<dbReference type="EMBL" id="FWZT01000011">
    <property type="protein sequence ID" value="SMF37605.1"/>
    <property type="molecule type" value="Genomic_DNA"/>
</dbReference>
<name>A0A1Y6C0B6_9BACT</name>
<dbReference type="Pfam" id="PF01554">
    <property type="entry name" value="MatE"/>
    <property type="match status" value="2"/>
</dbReference>
<keyword evidence="2" id="KW-0812">Transmembrane</keyword>
<feature type="transmembrane region" description="Helical" evidence="2">
    <location>
        <begin position="91"/>
        <end position="116"/>
    </location>
</feature>
<feature type="transmembrane region" description="Helical" evidence="2">
    <location>
        <begin position="418"/>
        <end position="438"/>
    </location>
</feature>
<dbReference type="InterPro" id="IPR050222">
    <property type="entry name" value="MATE_MdtK"/>
</dbReference>
<proteinExistence type="predicted"/>
<dbReference type="Proteomes" id="UP000192907">
    <property type="component" value="Unassembled WGS sequence"/>
</dbReference>
<feature type="transmembrane region" description="Helical" evidence="2">
    <location>
        <begin position="238"/>
        <end position="264"/>
    </location>
</feature>
<accession>A0A1Y6C0B6</accession>
<feature type="transmembrane region" description="Helical" evidence="2">
    <location>
        <begin position="52"/>
        <end position="70"/>
    </location>
</feature>
<gene>
    <name evidence="3" type="ORF">SAMN06296036_111105</name>
</gene>
<dbReference type="STRING" id="1513793.SAMN06296036_111105"/>
<evidence type="ECO:0000256" key="2">
    <source>
        <dbReference type="SAM" id="Phobius"/>
    </source>
</evidence>
<evidence type="ECO:0000256" key="1">
    <source>
        <dbReference type="ARBA" id="ARBA00022448"/>
    </source>
</evidence>
<keyword evidence="2" id="KW-1133">Transmembrane helix</keyword>
<dbReference type="GO" id="GO:0005886">
    <property type="term" value="C:plasma membrane"/>
    <property type="evidence" value="ECO:0007669"/>
    <property type="project" value="TreeGrafter"/>
</dbReference>
<dbReference type="GO" id="GO:0042910">
    <property type="term" value="F:xenobiotic transmembrane transporter activity"/>
    <property type="evidence" value="ECO:0007669"/>
    <property type="project" value="InterPro"/>
</dbReference>
<feature type="transmembrane region" description="Helical" evidence="2">
    <location>
        <begin position="391"/>
        <end position="412"/>
    </location>
</feature>
<dbReference type="AlphaFoldDB" id="A0A1Y6C0B6"/>
<feature type="transmembrane region" description="Helical" evidence="2">
    <location>
        <begin position="313"/>
        <end position="335"/>
    </location>
</feature>
<feature type="transmembrane region" description="Helical" evidence="2">
    <location>
        <begin position="158"/>
        <end position="177"/>
    </location>
</feature>
<keyword evidence="4" id="KW-1185">Reference proteome</keyword>
<reference evidence="4" key="1">
    <citation type="submission" date="2017-04" db="EMBL/GenBank/DDBJ databases">
        <authorList>
            <person name="Varghese N."/>
            <person name="Submissions S."/>
        </authorList>
    </citation>
    <scope>NUCLEOTIDE SEQUENCE [LARGE SCALE GENOMIC DNA]</scope>
    <source>
        <strain evidence="4">RKEM611</strain>
    </source>
</reference>
<dbReference type="GO" id="GO:0015297">
    <property type="term" value="F:antiporter activity"/>
    <property type="evidence" value="ECO:0007669"/>
    <property type="project" value="InterPro"/>
</dbReference>
<feature type="transmembrane region" description="Helical" evidence="2">
    <location>
        <begin position="270"/>
        <end position="293"/>
    </location>
</feature>
<feature type="transmembrane region" description="Helical" evidence="2">
    <location>
        <begin position="355"/>
        <end position="379"/>
    </location>
</feature>
<feature type="transmembrane region" description="Helical" evidence="2">
    <location>
        <begin position="197"/>
        <end position="217"/>
    </location>
</feature>
<protein>
    <submittedName>
        <fullName evidence="3">Na+-driven multidrug efflux pump</fullName>
    </submittedName>
</protein>
<feature type="transmembrane region" description="Helical" evidence="2">
    <location>
        <begin position="128"/>
        <end position="151"/>
    </location>
</feature>